<organism evidence="3 5">
    <name type="scientific">Clostridium beijerinckii</name>
    <name type="common">Clostridium MP</name>
    <dbReference type="NCBI Taxonomy" id="1520"/>
    <lineage>
        <taxon>Bacteria</taxon>
        <taxon>Bacillati</taxon>
        <taxon>Bacillota</taxon>
        <taxon>Clostridia</taxon>
        <taxon>Eubacteriales</taxon>
        <taxon>Clostridiaceae</taxon>
        <taxon>Clostridium</taxon>
    </lineage>
</organism>
<protein>
    <submittedName>
        <fullName evidence="4">Anthranilate synthase component 2</fullName>
        <ecNumber evidence="4">4.1.3.27</ecNumber>
    </submittedName>
    <submittedName>
        <fullName evidence="3">Anthranilate synthase subunit II</fullName>
    </submittedName>
</protein>
<dbReference type="Pfam" id="PF00117">
    <property type="entry name" value="GATase"/>
    <property type="match status" value="1"/>
</dbReference>
<dbReference type="InterPro" id="IPR050472">
    <property type="entry name" value="Anth_synth/Amidotransfase"/>
</dbReference>
<keyword evidence="4" id="KW-0456">Lyase</keyword>
<evidence type="ECO:0000313" key="4">
    <source>
        <dbReference type="EMBL" id="NRV07274.1"/>
    </source>
</evidence>
<dbReference type="OrthoDB" id="9804328at2"/>
<dbReference type="NCBIfam" id="TIGR00566">
    <property type="entry name" value="trpG_papA"/>
    <property type="match status" value="1"/>
</dbReference>
<dbReference type="PRINTS" id="PR00099">
    <property type="entry name" value="CPSGATASE"/>
</dbReference>
<gene>
    <name evidence="4" type="ORF">DFH45_000237</name>
    <name evidence="3" type="ORF">LF65_01891</name>
</gene>
<dbReference type="CDD" id="cd01743">
    <property type="entry name" value="GATase1_Anthranilate_Synthase"/>
    <property type="match status" value="1"/>
</dbReference>
<dbReference type="Gene3D" id="3.40.50.880">
    <property type="match status" value="1"/>
</dbReference>
<dbReference type="Proteomes" id="UP000821656">
    <property type="component" value="Unassembled WGS sequence"/>
</dbReference>
<dbReference type="PROSITE" id="PS51273">
    <property type="entry name" value="GATASE_TYPE_1"/>
    <property type="match status" value="1"/>
</dbReference>
<dbReference type="EMBL" id="CP010086">
    <property type="protein sequence ID" value="AJG98491.1"/>
    <property type="molecule type" value="Genomic_DNA"/>
</dbReference>
<evidence type="ECO:0000256" key="1">
    <source>
        <dbReference type="ARBA" id="ARBA00022962"/>
    </source>
</evidence>
<dbReference type="KEGG" id="cbei:LF65_01891"/>
<accession>A0A0B5QJS2</accession>
<dbReference type="GO" id="GO:0000162">
    <property type="term" value="P:L-tryptophan biosynthetic process"/>
    <property type="evidence" value="ECO:0007669"/>
    <property type="project" value="TreeGrafter"/>
</dbReference>
<dbReference type="EMBL" id="JABSXK010000001">
    <property type="protein sequence ID" value="NRV07274.1"/>
    <property type="molecule type" value="Genomic_DNA"/>
</dbReference>
<dbReference type="GO" id="GO:0005829">
    <property type="term" value="C:cytosol"/>
    <property type="evidence" value="ECO:0007669"/>
    <property type="project" value="TreeGrafter"/>
</dbReference>
<evidence type="ECO:0000313" key="3">
    <source>
        <dbReference type="EMBL" id="AJG98491.1"/>
    </source>
</evidence>
<dbReference type="PANTHER" id="PTHR43418">
    <property type="entry name" value="MULTIFUNCTIONAL TRYPTOPHAN BIOSYNTHESIS PROTEIN-RELATED"/>
    <property type="match status" value="1"/>
</dbReference>
<dbReference type="FunFam" id="3.40.50.880:FF:000003">
    <property type="entry name" value="Anthranilate synthase component II"/>
    <property type="match status" value="1"/>
</dbReference>
<evidence type="ECO:0000313" key="5">
    <source>
        <dbReference type="Proteomes" id="UP000031866"/>
    </source>
</evidence>
<reference evidence="3" key="2">
    <citation type="submission" date="2016-02" db="EMBL/GenBank/DDBJ databases">
        <title>Genome sequence of Clostridium beijerinckii strain 59B.</title>
        <authorList>
            <person name="Little G.T."/>
            <person name="Minton N.P."/>
        </authorList>
    </citation>
    <scope>NUCLEOTIDE SEQUENCE</scope>
    <source>
        <strain evidence="3">NCIMB 14988</strain>
    </source>
</reference>
<reference evidence="4" key="3">
    <citation type="submission" date="2020-05" db="EMBL/GenBank/DDBJ databases">
        <title>Genomic insights into acetone-butanol-ethanol (ABE) fermentation by sequencing solventogenic clostridia strains.</title>
        <authorList>
            <person name="Brown S."/>
        </authorList>
    </citation>
    <scope>NUCLEOTIDE SEQUENCE</scope>
    <source>
        <strain evidence="4">DJ126</strain>
    </source>
</reference>
<dbReference type="EC" id="4.1.3.27" evidence="4"/>
<evidence type="ECO:0000259" key="2">
    <source>
        <dbReference type="Pfam" id="PF00117"/>
    </source>
</evidence>
<sequence>MIALIDNYDSFTFNLYQYLSEFAETVVFRNDEITVEKLRELNPKGIVISPGPGIPENAGISIDVVKELGNKIPILGICLGHQSIAEAYGGKVIRASEIFHGKTSKIQVKGKDIFEGIPRKLEVMRYHSLIVENSSLPSCLEVLALTVEGNYIMALKHKEYNVFGLQFHPESIYTAKGKHIIGNFVINICGDTLGDQN</sequence>
<reference evidence="5" key="1">
    <citation type="submission" date="2014-12" db="EMBL/GenBank/DDBJ databases">
        <title>Genome sequence of Clostridium beijerinckii strain 59B.</title>
        <authorList>
            <person name="Little G.T."/>
            <person name="Minton N.P."/>
        </authorList>
    </citation>
    <scope>NUCLEOTIDE SEQUENCE [LARGE SCALE GENOMIC DNA]</scope>
    <source>
        <strain evidence="5">59B</strain>
    </source>
</reference>
<dbReference type="AlphaFoldDB" id="A0A0B5QJS2"/>
<dbReference type="InterPro" id="IPR006221">
    <property type="entry name" value="TrpG/PapA_dom"/>
</dbReference>
<dbReference type="STRING" id="1520.LF65_01891"/>
<dbReference type="RefSeq" id="WP_041895786.1">
    <property type="nucleotide sequence ID" value="NZ_CP010086.2"/>
</dbReference>
<name>A0A0B5QJS2_CLOBE</name>
<dbReference type="Proteomes" id="UP000031866">
    <property type="component" value="Chromosome"/>
</dbReference>
<proteinExistence type="predicted"/>
<dbReference type="PANTHER" id="PTHR43418:SF4">
    <property type="entry name" value="MULTIFUNCTIONAL TRYPTOPHAN BIOSYNTHESIS PROTEIN"/>
    <property type="match status" value="1"/>
</dbReference>
<feature type="domain" description="Glutamine amidotransferase" evidence="2">
    <location>
        <begin position="4"/>
        <end position="187"/>
    </location>
</feature>
<dbReference type="PRINTS" id="PR00097">
    <property type="entry name" value="ANTSNTHASEII"/>
</dbReference>
<keyword evidence="1" id="KW-0315">Glutamine amidotransferase</keyword>
<dbReference type="SUPFAM" id="SSF52317">
    <property type="entry name" value="Class I glutamine amidotransferase-like"/>
    <property type="match status" value="1"/>
</dbReference>
<dbReference type="InterPro" id="IPR017926">
    <property type="entry name" value="GATASE"/>
</dbReference>
<dbReference type="GO" id="GO:0004049">
    <property type="term" value="F:anthranilate synthase activity"/>
    <property type="evidence" value="ECO:0007669"/>
    <property type="project" value="UniProtKB-EC"/>
</dbReference>
<dbReference type="InterPro" id="IPR029062">
    <property type="entry name" value="Class_I_gatase-like"/>
</dbReference>
<dbReference type="PRINTS" id="PR00096">
    <property type="entry name" value="GATASE"/>
</dbReference>